<reference evidence="2" key="1">
    <citation type="submission" date="2022-10" db="EMBL/GenBank/DDBJ databases">
        <title>The WGS of Solirubrobacter ginsenosidimutans DSM 21036.</title>
        <authorList>
            <person name="Jiang Z."/>
        </authorList>
    </citation>
    <scope>NUCLEOTIDE SEQUENCE</scope>
    <source>
        <strain evidence="2">DSM 21036</strain>
    </source>
</reference>
<proteinExistence type="predicted"/>
<protein>
    <submittedName>
        <fullName evidence="2">Uncharacterized protein</fullName>
    </submittedName>
</protein>
<dbReference type="Proteomes" id="UP001149140">
    <property type="component" value="Unassembled WGS sequence"/>
</dbReference>
<comment type="caution">
    <text evidence="2">The sequence shown here is derived from an EMBL/GenBank/DDBJ whole genome shotgun (WGS) entry which is preliminary data.</text>
</comment>
<evidence type="ECO:0000256" key="1">
    <source>
        <dbReference type="SAM" id="Phobius"/>
    </source>
</evidence>
<dbReference type="RefSeq" id="WP_270044502.1">
    <property type="nucleotide sequence ID" value="NZ_JAPDOD010000044.1"/>
</dbReference>
<feature type="transmembrane region" description="Helical" evidence="1">
    <location>
        <begin position="6"/>
        <end position="31"/>
    </location>
</feature>
<organism evidence="2 3">
    <name type="scientific">Solirubrobacter ginsenosidimutans</name>
    <dbReference type="NCBI Taxonomy" id="490573"/>
    <lineage>
        <taxon>Bacteria</taxon>
        <taxon>Bacillati</taxon>
        <taxon>Actinomycetota</taxon>
        <taxon>Thermoleophilia</taxon>
        <taxon>Solirubrobacterales</taxon>
        <taxon>Solirubrobacteraceae</taxon>
        <taxon>Solirubrobacter</taxon>
    </lineage>
</organism>
<evidence type="ECO:0000313" key="2">
    <source>
        <dbReference type="EMBL" id="MDA0165246.1"/>
    </source>
</evidence>
<keyword evidence="1" id="KW-1133">Transmembrane helix</keyword>
<dbReference type="EMBL" id="JAPDOD010000044">
    <property type="protein sequence ID" value="MDA0165246.1"/>
    <property type="molecule type" value="Genomic_DNA"/>
</dbReference>
<keyword evidence="1" id="KW-0472">Membrane</keyword>
<feature type="transmembrane region" description="Helical" evidence="1">
    <location>
        <begin position="43"/>
        <end position="67"/>
    </location>
</feature>
<keyword evidence="3" id="KW-1185">Reference proteome</keyword>
<accession>A0A9X3MYC7</accession>
<name>A0A9X3MYC7_9ACTN</name>
<sequence length="74" mass="7853">MIGDIFEVIWVSLIAGVGITASFSFVVLGSGRSAEARREGHSIATVAYGALAVVFLIVFFGGFVYAIDVLLTKR</sequence>
<keyword evidence="1" id="KW-0812">Transmembrane</keyword>
<dbReference type="AlphaFoldDB" id="A0A9X3MYC7"/>
<gene>
    <name evidence="2" type="ORF">OM076_33570</name>
</gene>
<evidence type="ECO:0000313" key="3">
    <source>
        <dbReference type="Proteomes" id="UP001149140"/>
    </source>
</evidence>